<organism evidence="2 3">
    <name type="scientific">Terfezia boudieri ATCC MYA-4762</name>
    <dbReference type="NCBI Taxonomy" id="1051890"/>
    <lineage>
        <taxon>Eukaryota</taxon>
        <taxon>Fungi</taxon>
        <taxon>Dikarya</taxon>
        <taxon>Ascomycota</taxon>
        <taxon>Pezizomycotina</taxon>
        <taxon>Pezizomycetes</taxon>
        <taxon>Pezizales</taxon>
        <taxon>Pezizaceae</taxon>
        <taxon>Terfezia</taxon>
    </lineage>
</organism>
<evidence type="ECO:0000313" key="2">
    <source>
        <dbReference type="EMBL" id="RPB19350.1"/>
    </source>
</evidence>
<dbReference type="AlphaFoldDB" id="A0A3N4L8X3"/>
<gene>
    <name evidence="2" type="ORF">L211DRAFT_842704</name>
</gene>
<sequence>MPSIWLPSRPTYFWFICVLFLPQPCIRTSVNRIFPCVLIDLLVVITMGIAVSAL</sequence>
<dbReference type="InParanoid" id="A0A3N4L8X3"/>
<accession>A0A3N4L8X3</accession>
<dbReference type="Proteomes" id="UP000267821">
    <property type="component" value="Unassembled WGS sequence"/>
</dbReference>
<dbReference type="EMBL" id="ML121590">
    <property type="protein sequence ID" value="RPB19350.1"/>
    <property type="molecule type" value="Genomic_DNA"/>
</dbReference>
<feature type="transmembrane region" description="Helical" evidence="1">
    <location>
        <begin position="37"/>
        <end position="53"/>
    </location>
</feature>
<reference evidence="2 3" key="1">
    <citation type="journal article" date="2018" name="Nat. Ecol. Evol.">
        <title>Pezizomycetes genomes reveal the molecular basis of ectomycorrhizal truffle lifestyle.</title>
        <authorList>
            <person name="Murat C."/>
            <person name="Payen T."/>
            <person name="Noel B."/>
            <person name="Kuo A."/>
            <person name="Morin E."/>
            <person name="Chen J."/>
            <person name="Kohler A."/>
            <person name="Krizsan K."/>
            <person name="Balestrini R."/>
            <person name="Da Silva C."/>
            <person name="Montanini B."/>
            <person name="Hainaut M."/>
            <person name="Levati E."/>
            <person name="Barry K.W."/>
            <person name="Belfiori B."/>
            <person name="Cichocki N."/>
            <person name="Clum A."/>
            <person name="Dockter R.B."/>
            <person name="Fauchery L."/>
            <person name="Guy J."/>
            <person name="Iotti M."/>
            <person name="Le Tacon F."/>
            <person name="Lindquist E.A."/>
            <person name="Lipzen A."/>
            <person name="Malagnac F."/>
            <person name="Mello A."/>
            <person name="Molinier V."/>
            <person name="Miyauchi S."/>
            <person name="Poulain J."/>
            <person name="Riccioni C."/>
            <person name="Rubini A."/>
            <person name="Sitrit Y."/>
            <person name="Splivallo R."/>
            <person name="Traeger S."/>
            <person name="Wang M."/>
            <person name="Zifcakova L."/>
            <person name="Wipf D."/>
            <person name="Zambonelli A."/>
            <person name="Paolocci F."/>
            <person name="Nowrousian M."/>
            <person name="Ottonello S."/>
            <person name="Baldrian P."/>
            <person name="Spatafora J.W."/>
            <person name="Henrissat B."/>
            <person name="Nagy L.G."/>
            <person name="Aury J.M."/>
            <person name="Wincker P."/>
            <person name="Grigoriev I.V."/>
            <person name="Bonfante P."/>
            <person name="Martin F.M."/>
        </authorList>
    </citation>
    <scope>NUCLEOTIDE SEQUENCE [LARGE SCALE GENOMIC DNA]</scope>
    <source>
        <strain evidence="2 3">ATCC MYA-4762</strain>
    </source>
</reference>
<evidence type="ECO:0000256" key="1">
    <source>
        <dbReference type="SAM" id="Phobius"/>
    </source>
</evidence>
<keyword evidence="3" id="KW-1185">Reference proteome</keyword>
<proteinExistence type="predicted"/>
<keyword evidence="1" id="KW-1133">Transmembrane helix</keyword>
<keyword evidence="1" id="KW-0812">Transmembrane</keyword>
<evidence type="ECO:0000313" key="3">
    <source>
        <dbReference type="Proteomes" id="UP000267821"/>
    </source>
</evidence>
<keyword evidence="1" id="KW-0472">Membrane</keyword>
<protein>
    <submittedName>
        <fullName evidence="2">Uncharacterized protein</fullName>
    </submittedName>
</protein>
<name>A0A3N4L8X3_9PEZI</name>